<feature type="domain" description="RFX-type winged-helix" evidence="3">
    <location>
        <begin position="64"/>
        <end position="139"/>
    </location>
</feature>
<dbReference type="InterPro" id="IPR036388">
    <property type="entry name" value="WH-like_DNA-bd_sf"/>
</dbReference>
<protein>
    <recommendedName>
        <fullName evidence="3">RFX-type winged-helix domain-containing protein</fullName>
    </recommendedName>
</protein>
<dbReference type="InterPro" id="IPR003150">
    <property type="entry name" value="DNA-bd_RFX"/>
</dbReference>
<keyword evidence="5" id="KW-1185">Reference proteome</keyword>
<feature type="compositionally biased region" description="Polar residues" evidence="2">
    <location>
        <begin position="211"/>
        <end position="227"/>
    </location>
</feature>
<dbReference type="GO" id="GO:0000981">
    <property type="term" value="F:DNA-binding transcription factor activity, RNA polymerase II-specific"/>
    <property type="evidence" value="ECO:0007669"/>
    <property type="project" value="TreeGrafter"/>
</dbReference>
<dbReference type="GO" id="GO:0000978">
    <property type="term" value="F:RNA polymerase II cis-regulatory region sequence-specific DNA binding"/>
    <property type="evidence" value="ECO:0007669"/>
    <property type="project" value="TreeGrafter"/>
</dbReference>
<proteinExistence type="predicted"/>
<evidence type="ECO:0000256" key="2">
    <source>
        <dbReference type="SAM" id="MobiDB-lite"/>
    </source>
</evidence>
<dbReference type="InterPro" id="IPR039779">
    <property type="entry name" value="RFX-like"/>
</dbReference>
<dbReference type="SUPFAM" id="SSF46785">
    <property type="entry name" value="Winged helix' DNA-binding domain"/>
    <property type="match status" value="1"/>
</dbReference>
<organism evidence="4 5">
    <name type="scientific">Bemisia tabaci</name>
    <name type="common">Sweetpotato whitefly</name>
    <name type="synonym">Aleurodes tabaci</name>
    <dbReference type="NCBI Taxonomy" id="7038"/>
    <lineage>
        <taxon>Eukaryota</taxon>
        <taxon>Metazoa</taxon>
        <taxon>Ecdysozoa</taxon>
        <taxon>Arthropoda</taxon>
        <taxon>Hexapoda</taxon>
        <taxon>Insecta</taxon>
        <taxon>Pterygota</taxon>
        <taxon>Neoptera</taxon>
        <taxon>Paraneoptera</taxon>
        <taxon>Hemiptera</taxon>
        <taxon>Sternorrhyncha</taxon>
        <taxon>Aleyrodoidea</taxon>
        <taxon>Aleyrodidae</taxon>
        <taxon>Aleyrodinae</taxon>
        <taxon>Bemisia</taxon>
    </lineage>
</organism>
<dbReference type="PANTHER" id="PTHR12619:SF21">
    <property type="entry name" value="RFX-TYPE WINGED-HELIX DOMAIN-CONTAINING PROTEIN"/>
    <property type="match status" value="1"/>
</dbReference>
<feature type="compositionally biased region" description="Basic and acidic residues" evidence="2">
    <location>
        <begin position="241"/>
        <end position="250"/>
    </location>
</feature>
<sequence length="955" mass="104139">MPKAPSTSSALSLQNVNQVLESVSQLTPPEKLLLYLKLPTGQPLVNPLKSPVNPLGSRFEITQTINWVRTHFIEDKNVSLPKQNIYAEYLEYCALNSMKPLSTADFGKVMKQVFPEVRPRRLGTRGNSRYCYSGLGKRRSLSCPYLPENLCEELETKSGKNDTKSAPVLQTLEEKSSNHLNSASVNSDRGGSRSSVLLNGCSSEIKKETDVSQGSDTAISPHQTKNNSKTRKRKISGPTLGKKDQSESNRTKQPRKLPGLDGTPNRTADEKCTTICDIKQYPPTKDKGLTCSYTKLDLDISTDLNGGKPREASSNISRSYSVDLPSTNMYKSTSRTVSVDVIGDYGLSDKDLETVSNPFDSNVSSNINLQDSGISSTQEQLSALISNSSNGNTVSELNSFVVTSQSTEKKLPLPRLRPVKISGPSQVAKIIILPSNVIKQTSGWPSRQYKPIQPRPGKESTGQNTNFLEKSIDSSMSEAPSLVLKDEPKDILNYDALPKLDALGKDALDTYLNGEGNSQELDEELLQYFKPDFSSTEVTDLSNQTVSLSHVDGLLEDSRSSMVLVKGVKNKIPTSKSSVPFYQPSSISEAHPPNRCITELQIVDGSNLLLPSPASSVVLKRQASFDSGVRDLETPLNIPPSPNTRCKLFNFTPISPRPSSPLNGMRENSKSSCDTSIQSPFISPRTTPSRAVVVSDSASTKYPARFRSVSTTCKSNSLIGNPSPVSKKTHDLPSFNDLVKMSKPKNHCKLLPPISPVSTPNSPVFSFSEVRKDSAALAKTSTIKVPNGLQNNFSDACFTFDSYGSPRSKSVPAKEIHRSISGDDLGVSMILDEKPFLSGIKSPVVDSDNNLDKMLTYYEEDAELDKNRLYMDVLNGESSFNSGDSSLLCSDDPIGSNCSVNLGRRDTNSLQSFLHSDQMPTPLDCLLGDVDMGLNGLCTDTMDVFSPCLPPMPID</sequence>
<reference evidence="4" key="1">
    <citation type="submission" date="2021-12" db="EMBL/GenBank/DDBJ databases">
        <authorList>
            <person name="King R."/>
        </authorList>
    </citation>
    <scope>NUCLEOTIDE SEQUENCE</scope>
</reference>
<evidence type="ECO:0000313" key="5">
    <source>
        <dbReference type="Proteomes" id="UP001152759"/>
    </source>
</evidence>
<feature type="compositionally biased region" description="Polar residues" evidence="2">
    <location>
        <begin position="670"/>
        <end position="685"/>
    </location>
</feature>
<accession>A0A9P0A0J8</accession>
<keyword evidence="1" id="KW-0238">DNA-binding</keyword>
<dbReference type="AlphaFoldDB" id="A0A9P0A0J8"/>
<dbReference type="PANTHER" id="PTHR12619">
    <property type="entry name" value="RFX TRANSCRIPTION FACTOR FAMILY"/>
    <property type="match status" value="1"/>
</dbReference>
<dbReference type="Gene3D" id="6.10.140.1290">
    <property type="match status" value="1"/>
</dbReference>
<name>A0A9P0A0J8_BEMTA</name>
<feature type="region of interest" description="Disordered" evidence="2">
    <location>
        <begin position="657"/>
        <end position="685"/>
    </location>
</feature>
<dbReference type="KEGG" id="btab:109041284"/>
<dbReference type="FunFam" id="1.10.10.10:FF:000422">
    <property type="entry name" value="DNA-binding protein RFX7"/>
    <property type="match status" value="1"/>
</dbReference>
<evidence type="ECO:0000256" key="1">
    <source>
        <dbReference type="ARBA" id="ARBA00023125"/>
    </source>
</evidence>
<dbReference type="PROSITE" id="PS51526">
    <property type="entry name" value="RFX_DBD"/>
    <property type="match status" value="1"/>
</dbReference>
<feature type="region of interest" description="Disordered" evidence="2">
    <location>
        <begin position="173"/>
        <end position="268"/>
    </location>
</feature>
<gene>
    <name evidence="4" type="ORF">BEMITA_LOCUS658</name>
</gene>
<dbReference type="Pfam" id="PF02257">
    <property type="entry name" value="RFX_DNA_binding"/>
    <property type="match status" value="1"/>
</dbReference>
<feature type="region of interest" description="Disordered" evidence="2">
    <location>
        <begin position="443"/>
        <end position="464"/>
    </location>
</feature>
<evidence type="ECO:0000313" key="4">
    <source>
        <dbReference type="EMBL" id="CAH0380961.1"/>
    </source>
</evidence>
<dbReference type="InterPro" id="IPR036390">
    <property type="entry name" value="WH_DNA-bd_sf"/>
</dbReference>
<feature type="compositionally biased region" description="Polar residues" evidence="2">
    <location>
        <begin position="178"/>
        <end position="202"/>
    </location>
</feature>
<evidence type="ECO:0000259" key="3">
    <source>
        <dbReference type="PROSITE" id="PS51526"/>
    </source>
</evidence>
<dbReference type="Proteomes" id="UP001152759">
    <property type="component" value="Chromosome 1"/>
</dbReference>
<dbReference type="EMBL" id="OU963862">
    <property type="protein sequence ID" value="CAH0380961.1"/>
    <property type="molecule type" value="Genomic_DNA"/>
</dbReference>
<dbReference type="Gene3D" id="1.10.10.10">
    <property type="entry name" value="Winged helix-like DNA-binding domain superfamily/Winged helix DNA-binding domain"/>
    <property type="match status" value="1"/>
</dbReference>